<feature type="compositionally biased region" description="Basic and acidic residues" evidence="1">
    <location>
        <begin position="577"/>
        <end position="586"/>
    </location>
</feature>
<feature type="region of interest" description="Disordered" evidence="1">
    <location>
        <begin position="152"/>
        <end position="189"/>
    </location>
</feature>
<feature type="region of interest" description="Disordered" evidence="1">
    <location>
        <begin position="440"/>
        <end position="594"/>
    </location>
</feature>
<dbReference type="Gene3D" id="1.10.3970.10">
    <property type="entry name" value="BSD domain"/>
    <property type="match status" value="1"/>
</dbReference>
<dbReference type="InParanoid" id="A0A1Y2BX09"/>
<evidence type="ECO:0000313" key="3">
    <source>
        <dbReference type="EMBL" id="ORY39204.1"/>
    </source>
</evidence>
<feature type="domain" description="BSD" evidence="2">
    <location>
        <begin position="381"/>
        <end position="423"/>
    </location>
</feature>
<organism evidence="3 4">
    <name type="scientific">Leucosporidium creatinivorum</name>
    <dbReference type="NCBI Taxonomy" id="106004"/>
    <lineage>
        <taxon>Eukaryota</taxon>
        <taxon>Fungi</taxon>
        <taxon>Dikarya</taxon>
        <taxon>Basidiomycota</taxon>
        <taxon>Pucciniomycotina</taxon>
        <taxon>Microbotryomycetes</taxon>
        <taxon>Leucosporidiales</taxon>
        <taxon>Leucosporidium</taxon>
    </lineage>
</organism>
<keyword evidence="4" id="KW-1185">Reference proteome</keyword>
<accession>A0A1Y2BX09</accession>
<feature type="compositionally biased region" description="Basic and acidic residues" evidence="1">
    <location>
        <begin position="157"/>
        <end position="172"/>
    </location>
</feature>
<dbReference type="STRING" id="106004.A0A1Y2BX09"/>
<dbReference type="InterPro" id="IPR051494">
    <property type="entry name" value="BSD_domain-containing"/>
</dbReference>
<sequence length="594" mass="62303">MDFSGGFIASPSPPISRSQSPAPASLTAPTTNAPTTSSPLAASSLPDDAPTPTAPAEAPKSPTLENELTTVMAGLGSFWGKVRKQSVTAYQSAEKQMETARKDLTPLVSKARANLDSLSETTKAEFARLSEAGASGGGVVIGADGMPIIIDDPAPAKVDKGKGVDPSERGEGGDAPATAQDGGEDATANPGAAAAAFFAKLQSQVASNPNVKGLSKNLQTLQTSVQSNLSHLPASLQTNLTQLQTQFAHIDLADTSKHAEDYLHKGEHWLAEFSNEVQRLALDAVKVVPPSEAAMSDERSKKREERLRKAEQVAVGRRDLLILNLRGDKEGLLVDPAQPPAAATTVGEAVEGAAADLREAFSRFLQAVEDRGGFEGEEWIKQVEEEVEAGGEKLAGLVKSLVPEKLTKEAFWSRYFFKVAQIDEDEQRRRKVLEVTEDNDDDFSWDMEDEEEEEEASAAAPTSTLPASTSTSALAPPPAISSTTTTSSSSTTLPPTAPDTPRATADASSSDSEPDWGLSPAVEQAPTMAAPSATAETAQTSPRASSDGTSSYDVVGAASGTPSERGDVEEGAAAAVGEKKEAKKEESDEDSDWE</sequence>
<feature type="compositionally biased region" description="Low complexity" evidence="1">
    <location>
        <begin position="15"/>
        <end position="59"/>
    </location>
</feature>
<proteinExistence type="predicted"/>
<dbReference type="Proteomes" id="UP000193467">
    <property type="component" value="Unassembled WGS sequence"/>
</dbReference>
<feature type="compositionally biased region" description="Low complexity" evidence="1">
    <location>
        <begin position="457"/>
        <end position="508"/>
    </location>
</feature>
<dbReference type="PANTHER" id="PTHR16019">
    <property type="entry name" value="SYNAPSE-ASSOCIATED PROTEIN"/>
    <property type="match status" value="1"/>
</dbReference>
<dbReference type="PANTHER" id="PTHR16019:SF5">
    <property type="entry name" value="BSD DOMAIN-CONTAINING PROTEIN 1"/>
    <property type="match status" value="1"/>
</dbReference>
<dbReference type="Pfam" id="PF03909">
    <property type="entry name" value="BSD"/>
    <property type="match status" value="1"/>
</dbReference>
<dbReference type="InterPro" id="IPR035925">
    <property type="entry name" value="BSD_dom_sf"/>
</dbReference>
<dbReference type="OrthoDB" id="2537035at2759"/>
<feature type="compositionally biased region" description="Polar residues" evidence="1">
    <location>
        <begin position="534"/>
        <end position="552"/>
    </location>
</feature>
<dbReference type="PROSITE" id="PS50858">
    <property type="entry name" value="BSD"/>
    <property type="match status" value="1"/>
</dbReference>
<gene>
    <name evidence="3" type="ORF">BCR35DRAFT_311491</name>
</gene>
<feature type="region of interest" description="Disordered" evidence="1">
    <location>
        <begin position="1"/>
        <end position="65"/>
    </location>
</feature>
<protein>
    <recommendedName>
        <fullName evidence="2">BSD domain-containing protein</fullName>
    </recommendedName>
</protein>
<evidence type="ECO:0000256" key="1">
    <source>
        <dbReference type="SAM" id="MobiDB-lite"/>
    </source>
</evidence>
<evidence type="ECO:0000313" key="4">
    <source>
        <dbReference type="Proteomes" id="UP000193467"/>
    </source>
</evidence>
<dbReference type="SUPFAM" id="SSF140383">
    <property type="entry name" value="BSD domain-like"/>
    <property type="match status" value="1"/>
</dbReference>
<evidence type="ECO:0000259" key="2">
    <source>
        <dbReference type="PROSITE" id="PS50858"/>
    </source>
</evidence>
<dbReference type="InterPro" id="IPR005607">
    <property type="entry name" value="BSD_dom"/>
</dbReference>
<name>A0A1Y2BX09_9BASI</name>
<dbReference type="EMBL" id="MCGR01000150">
    <property type="protein sequence ID" value="ORY39204.1"/>
    <property type="molecule type" value="Genomic_DNA"/>
</dbReference>
<comment type="caution">
    <text evidence="3">The sequence shown here is derived from an EMBL/GenBank/DDBJ whole genome shotgun (WGS) entry which is preliminary data.</text>
</comment>
<feature type="compositionally biased region" description="Acidic residues" evidence="1">
    <location>
        <begin position="440"/>
        <end position="456"/>
    </location>
</feature>
<dbReference type="AlphaFoldDB" id="A0A1Y2BX09"/>
<reference evidence="3 4" key="1">
    <citation type="submission" date="2016-07" db="EMBL/GenBank/DDBJ databases">
        <title>Pervasive Adenine N6-methylation of Active Genes in Fungi.</title>
        <authorList>
            <consortium name="DOE Joint Genome Institute"/>
            <person name="Mondo S.J."/>
            <person name="Dannebaum R.O."/>
            <person name="Kuo R.C."/>
            <person name="Labutti K."/>
            <person name="Haridas S."/>
            <person name="Kuo A."/>
            <person name="Salamov A."/>
            <person name="Ahrendt S.R."/>
            <person name="Lipzen A."/>
            <person name="Sullivan W."/>
            <person name="Andreopoulos W.B."/>
            <person name="Clum A."/>
            <person name="Lindquist E."/>
            <person name="Daum C."/>
            <person name="Ramamoorthy G.K."/>
            <person name="Gryganskyi A."/>
            <person name="Culley D."/>
            <person name="Magnuson J.K."/>
            <person name="James T.Y."/>
            <person name="O'Malley M.A."/>
            <person name="Stajich J.E."/>
            <person name="Spatafora J.W."/>
            <person name="Visel A."/>
            <person name="Grigoriev I.V."/>
        </authorList>
    </citation>
    <scope>NUCLEOTIDE SEQUENCE [LARGE SCALE GENOMIC DNA]</scope>
    <source>
        <strain evidence="3 4">62-1032</strain>
    </source>
</reference>
<dbReference type="GO" id="GO:0005737">
    <property type="term" value="C:cytoplasm"/>
    <property type="evidence" value="ECO:0007669"/>
    <property type="project" value="TreeGrafter"/>
</dbReference>